<evidence type="ECO:0000256" key="1">
    <source>
        <dbReference type="SAM" id="SignalP"/>
    </source>
</evidence>
<gene>
    <name evidence="2" type="ORF">CEXT_811641</name>
</gene>
<feature type="signal peptide" evidence="1">
    <location>
        <begin position="1"/>
        <end position="18"/>
    </location>
</feature>
<dbReference type="AlphaFoldDB" id="A0AAV4WUN3"/>
<comment type="caution">
    <text evidence="2">The sequence shown here is derived from an EMBL/GenBank/DDBJ whole genome shotgun (WGS) entry which is preliminary data.</text>
</comment>
<dbReference type="Proteomes" id="UP001054945">
    <property type="component" value="Unassembled WGS sequence"/>
</dbReference>
<proteinExistence type="predicted"/>
<keyword evidence="3" id="KW-1185">Reference proteome</keyword>
<protein>
    <recommendedName>
        <fullName evidence="4">Secreted protein</fullName>
    </recommendedName>
</protein>
<organism evidence="2 3">
    <name type="scientific">Caerostris extrusa</name>
    <name type="common">Bark spider</name>
    <name type="synonym">Caerostris bankana</name>
    <dbReference type="NCBI Taxonomy" id="172846"/>
    <lineage>
        <taxon>Eukaryota</taxon>
        <taxon>Metazoa</taxon>
        <taxon>Ecdysozoa</taxon>
        <taxon>Arthropoda</taxon>
        <taxon>Chelicerata</taxon>
        <taxon>Arachnida</taxon>
        <taxon>Araneae</taxon>
        <taxon>Araneomorphae</taxon>
        <taxon>Entelegynae</taxon>
        <taxon>Araneoidea</taxon>
        <taxon>Araneidae</taxon>
        <taxon>Caerostris</taxon>
    </lineage>
</organism>
<evidence type="ECO:0000313" key="2">
    <source>
        <dbReference type="EMBL" id="GIY85974.1"/>
    </source>
</evidence>
<evidence type="ECO:0000313" key="3">
    <source>
        <dbReference type="Proteomes" id="UP001054945"/>
    </source>
</evidence>
<feature type="chain" id="PRO_5043562603" description="Secreted protein" evidence="1">
    <location>
        <begin position="19"/>
        <end position="103"/>
    </location>
</feature>
<accession>A0AAV4WUN3</accession>
<name>A0AAV4WUN3_CAEEX</name>
<keyword evidence="1" id="KW-0732">Signal</keyword>
<dbReference type="EMBL" id="BPLR01016722">
    <property type="protein sequence ID" value="GIY85974.1"/>
    <property type="molecule type" value="Genomic_DNA"/>
</dbReference>
<sequence>MPLLVTALCVTTVDLNHCAEGNEKVGGTERVVKDWCTNNKTPLRFPVMLRIRLPWSVKKHGTEAEQRILTGMDKSGTLRQSRIRSIENSFLVEKSKHGDLLKR</sequence>
<reference evidence="2 3" key="1">
    <citation type="submission" date="2021-06" db="EMBL/GenBank/DDBJ databases">
        <title>Caerostris extrusa draft genome.</title>
        <authorList>
            <person name="Kono N."/>
            <person name="Arakawa K."/>
        </authorList>
    </citation>
    <scope>NUCLEOTIDE SEQUENCE [LARGE SCALE GENOMIC DNA]</scope>
</reference>
<evidence type="ECO:0008006" key="4">
    <source>
        <dbReference type="Google" id="ProtNLM"/>
    </source>
</evidence>